<evidence type="ECO:0000256" key="3">
    <source>
        <dbReference type="SAM" id="Phobius"/>
    </source>
</evidence>
<proteinExistence type="predicted"/>
<keyword evidence="3" id="KW-0472">Membrane</keyword>
<dbReference type="InterPro" id="IPR017938">
    <property type="entry name" value="Riboflavin_synthase-like_b-brl"/>
</dbReference>
<dbReference type="PROSITE" id="PS50902">
    <property type="entry name" value="FLAVODOXIN_LIKE"/>
    <property type="match status" value="1"/>
</dbReference>
<feature type="domain" description="Flavodoxin-like" evidence="4">
    <location>
        <begin position="329"/>
        <end position="468"/>
    </location>
</feature>
<dbReference type="Gene3D" id="2.40.30.10">
    <property type="entry name" value="Translation factors"/>
    <property type="match status" value="1"/>
</dbReference>
<feature type="transmembrane region" description="Helical" evidence="3">
    <location>
        <begin position="12"/>
        <end position="33"/>
    </location>
</feature>
<dbReference type="Pfam" id="PF00175">
    <property type="entry name" value="NAD_binding_1"/>
    <property type="match status" value="1"/>
</dbReference>
<dbReference type="SUPFAM" id="SSF52343">
    <property type="entry name" value="Ferredoxin reductase-like, C-terminal NADP-linked domain"/>
    <property type="match status" value="1"/>
</dbReference>
<dbReference type="EMBL" id="PVTQ01000002">
    <property type="protein sequence ID" value="PRY92387.1"/>
    <property type="molecule type" value="Genomic_DNA"/>
</dbReference>
<keyword evidence="1" id="KW-0285">Flavoprotein</keyword>
<dbReference type="AlphaFoldDB" id="A0A2T0X0D9"/>
<dbReference type="InterPro" id="IPR017927">
    <property type="entry name" value="FAD-bd_FR_type"/>
</dbReference>
<feature type="transmembrane region" description="Helical" evidence="3">
    <location>
        <begin position="119"/>
        <end position="140"/>
    </location>
</feature>
<evidence type="ECO:0000313" key="6">
    <source>
        <dbReference type="EMBL" id="PRY92387.1"/>
    </source>
</evidence>
<dbReference type="InterPro" id="IPR029039">
    <property type="entry name" value="Flavoprotein-like_sf"/>
</dbReference>
<accession>A0A2T0X0D9</accession>
<dbReference type="RefSeq" id="WP_106262905.1">
    <property type="nucleotide sequence ID" value="NZ_PVTQ01000002.1"/>
</dbReference>
<evidence type="ECO:0000256" key="2">
    <source>
        <dbReference type="ARBA" id="ARBA00022643"/>
    </source>
</evidence>
<dbReference type="InterPro" id="IPR008333">
    <property type="entry name" value="Cbr1-like_FAD-bd_dom"/>
</dbReference>
<dbReference type="PROSITE" id="PS51384">
    <property type="entry name" value="FAD_FR"/>
    <property type="match status" value="1"/>
</dbReference>
<dbReference type="Pfam" id="PF00258">
    <property type="entry name" value="Flavodoxin_1"/>
    <property type="match status" value="1"/>
</dbReference>
<dbReference type="InterPro" id="IPR001433">
    <property type="entry name" value="OxRdtase_FAD/NAD-bd"/>
</dbReference>
<feature type="domain" description="FAD-binding FR-type" evidence="5">
    <location>
        <begin position="481"/>
        <end position="594"/>
    </location>
</feature>
<dbReference type="OrthoDB" id="9816402at2"/>
<dbReference type="Pfam" id="PF00970">
    <property type="entry name" value="FAD_binding_6"/>
    <property type="match status" value="1"/>
</dbReference>
<dbReference type="SUPFAM" id="SSF63380">
    <property type="entry name" value="Riboflavin synthase domain-like"/>
    <property type="match status" value="1"/>
</dbReference>
<reference evidence="6 7" key="1">
    <citation type="submission" date="2018-03" db="EMBL/GenBank/DDBJ databases">
        <title>Genomic Encyclopedia of Archaeal and Bacterial Type Strains, Phase II (KMG-II): from individual species to whole genera.</title>
        <authorList>
            <person name="Goeker M."/>
        </authorList>
    </citation>
    <scope>NUCLEOTIDE SEQUENCE [LARGE SCALE GENOMIC DNA]</scope>
    <source>
        <strain evidence="6 7">DSM 100212</strain>
    </source>
</reference>
<dbReference type="SUPFAM" id="SSF52218">
    <property type="entry name" value="Flavoproteins"/>
    <property type="match status" value="1"/>
</dbReference>
<evidence type="ECO:0000313" key="7">
    <source>
        <dbReference type="Proteomes" id="UP000238392"/>
    </source>
</evidence>
<name>A0A2T0X0D9_9RHOB</name>
<dbReference type="InterPro" id="IPR008254">
    <property type="entry name" value="Flavodoxin/NO_synth"/>
</dbReference>
<evidence type="ECO:0000259" key="4">
    <source>
        <dbReference type="PROSITE" id="PS50902"/>
    </source>
</evidence>
<evidence type="ECO:0000256" key="1">
    <source>
        <dbReference type="ARBA" id="ARBA00022630"/>
    </source>
</evidence>
<dbReference type="Pfam" id="PF03929">
    <property type="entry name" value="PepSY_TM"/>
    <property type="match status" value="1"/>
</dbReference>
<keyword evidence="3" id="KW-0812">Transmembrane</keyword>
<dbReference type="Gene3D" id="3.40.50.80">
    <property type="entry name" value="Nucleotide-binding domain of ferredoxin-NADP reductase (FNR) module"/>
    <property type="match status" value="1"/>
</dbReference>
<comment type="caution">
    <text evidence="6">The sequence shown here is derived from an EMBL/GenBank/DDBJ whole genome shotgun (WGS) entry which is preliminary data.</text>
</comment>
<sequence length="730" mass="76943">MFRSLHRYAGIGFALILIVVSLTGTILSVFPLLDADRTSARLNAGALAEAVMQSAPGVEQILVNDNNVMTAVAFGPDGFVQQVIDPATGAVLGPVTQSQTELWFENLHRALLLSDTGHIIVLIATGAMIALGFSGLWLAARRLGGWRKIFSRDLGDGAGNLHLRLARFAIIGLLVSSLSGLWMGASTLGLIEEGSPQPAFPMSVSTDTAASPSQLPALVAISGDSLRQITLPRAGIPGQAWQVETDAGAGYIDPATGQMLTWADRPMSSKVMDLMHLLHTGQGASVLGLLLGLISLSVPVLSGTGLLVWLSGRSRKAEVPQTRAQAADVVVLVGSEGGTTWRFARAFAACAHAAGKSVHLAKMNDFAPQTYKRAENILLFAATYGDGDAPETAADFLTALEAADAPSAAITVLGFGDDGYPAFCGYAHTVSDAITAKGWPQTLALTCINRQSTSEFATWADAWGQAAGIALNDILGALDPVQVQPLTLTSSRVYGEDVQAPTAILRFALPHRSLPQRLWCRGKLQFEAGDLLDVLPQASDSPRSYSLASATADGFIEICVRKKAGGLCSGQLFDLKPGDQIQAAVRPNPAFHVPRDDKPLILIGAGAGIGPLAGFARAANGQQVHLFYGSRSTGADLPYAEELTQWADHGQVASVALAWSRGMRPRYVQQALLDDAARLQQLITDGARVMICGSQNMGSGVAEALNQILAPLGLTVDSLRKENRYAADVF</sequence>
<dbReference type="PANTHER" id="PTHR19384:SF127">
    <property type="entry name" value="BIFUNCTIONAL CYTOCHROME P450_NADPH--P450 REDUCTASE"/>
    <property type="match status" value="1"/>
</dbReference>
<dbReference type="Proteomes" id="UP000238392">
    <property type="component" value="Unassembled WGS sequence"/>
</dbReference>
<dbReference type="GO" id="GO:0050660">
    <property type="term" value="F:flavin adenine dinucleotide binding"/>
    <property type="evidence" value="ECO:0007669"/>
    <property type="project" value="TreeGrafter"/>
</dbReference>
<gene>
    <name evidence="6" type="ORF">CLV74_102302</name>
</gene>
<dbReference type="InterPro" id="IPR039261">
    <property type="entry name" value="FNR_nucleotide-bd"/>
</dbReference>
<keyword evidence="3" id="KW-1133">Transmembrane helix</keyword>
<evidence type="ECO:0000259" key="5">
    <source>
        <dbReference type="PROSITE" id="PS51384"/>
    </source>
</evidence>
<organism evidence="6 7">
    <name type="scientific">Donghicola tyrosinivorans</name>
    <dbReference type="NCBI Taxonomy" id="1652492"/>
    <lineage>
        <taxon>Bacteria</taxon>
        <taxon>Pseudomonadati</taxon>
        <taxon>Pseudomonadota</taxon>
        <taxon>Alphaproteobacteria</taxon>
        <taxon>Rhodobacterales</taxon>
        <taxon>Roseobacteraceae</taxon>
        <taxon>Donghicola</taxon>
    </lineage>
</organism>
<protein>
    <submittedName>
        <fullName evidence="6">Sulfite reductase (NADPH) flavoprotein alpha-component</fullName>
    </submittedName>
</protein>
<dbReference type="GO" id="GO:0004783">
    <property type="term" value="F:sulfite reductase (NADPH) activity"/>
    <property type="evidence" value="ECO:0007669"/>
    <property type="project" value="TreeGrafter"/>
</dbReference>
<dbReference type="GO" id="GO:0005829">
    <property type="term" value="C:cytosol"/>
    <property type="evidence" value="ECO:0007669"/>
    <property type="project" value="TreeGrafter"/>
</dbReference>
<dbReference type="InterPro" id="IPR005625">
    <property type="entry name" value="PepSY-ass_TM"/>
</dbReference>
<feature type="transmembrane region" description="Helical" evidence="3">
    <location>
        <begin position="161"/>
        <end position="183"/>
    </location>
</feature>
<dbReference type="PANTHER" id="PTHR19384">
    <property type="entry name" value="NITRIC OXIDE SYNTHASE-RELATED"/>
    <property type="match status" value="1"/>
</dbReference>
<dbReference type="Gene3D" id="3.40.50.360">
    <property type="match status" value="1"/>
</dbReference>
<keyword evidence="7" id="KW-1185">Reference proteome</keyword>
<dbReference type="GO" id="GO:0010181">
    <property type="term" value="F:FMN binding"/>
    <property type="evidence" value="ECO:0007669"/>
    <property type="project" value="InterPro"/>
</dbReference>
<keyword evidence="2" id="KW-0288">FMN</keyword>